<proteinExistence type="predicted"/>
<dbReference type="AlphaFoldDB" id="A0AA97HRI0"/>
<dbReference type="KEGG" id="hws:RNZ46_06560"/>
<reference evidence="2" key="1">
    <citation type="submission" date="2024-06" db="EMBL/GenBank/DDBJ databases">
        <title>Hwangdonia haimaensis gen. nov., sp. nov., a member of the family Flavobacteriaceae isolated from the haima cold seep.</title>
        <authorList>
            <person name="Li J."/>
        </authorList>
    </citation>
    <scope>NUCLEOTIDE SEQUENCE [LARGE SCALE GENOMIC DNA]</scope>
    <source>
        <strain evidence="2">SCSIO 19198</strain>
    </source>
</reference>
<organism evidence="1 2">
    <name type="scientific">Hwangdonia lutea</name>
    <dbReference type="NCBI Taxonomy" id="3075823"/>
    <lineage>
        <taxon>Bacteria</taxon>
        <taxon>Pseudomonadati</taxon>
        <taxon>Bacteroidota</taxon>
        <taxon>Flavobacteriia</taxon>
        <taxon>Flavobacteriales</taxon>
        <taxon>Flavobacteriaceae</taxon>
        <taxon>Hwangdonia</taxon>
    </lineage>
</organism>
<protein>
    <submittedName>
        <fullName evidence="1">Uncharacterized protein</fullName>
    </submittedName>
</protein>
<gene>
    <name evidence="1" type="ORF">RNZ46_06560</name>
</gene>
<evidence type="ECO:0000313" key="1">
    <source>
        <dbReference type="EMBL" id="WOD44926.1"/>
    </source>
</evidence>
<evidence type="ECO:0000313" key="2">
    <source>
        <dbReference type="Proteomes" id="UP001302486"/>
    </source>
</evidence>
<dbReference type="EMBL" id="CP136521">
    <property type="protein sequence ID" value="WOD44926.1"/>
    <property type="molecule type" value="Genomic_DNA"/>
</dbReference>
<keyword evidence="2" id="KW-1185">Reference proteome</keyword>
<name>A0AA97HRI0_9FLAO</name>
<dbReference type="RefSeq" id="WP_316984584.1">
    <property type="nucleotide sequence ID" value="NZ_CP136521.1"/>
</dbReference>
<accession>A0AA97HRI0</accession>
<sequence length="118" mass="13639">MVKVIDFKTRQNKEGEDFFVLVLQGGITPVKSKETGRMYFTAKTCTVPTTFDEETCQQIIGQEFPGEIVKVEVEPYEYALPESGEIITLEHRWEYQDDSLEEVPKVLTENIIEEEEVM</sequence>
<dbReference type="Proteomes" id="UP001302486">
    <property type="component" value="Chromosome"/>
</dbReference>